<accession>A0A9P4PN55</accession>
<organism evidence="2 3">
    <name type="scientific">Karstenula rhodostoma CBS 690.94</name>
    <dbReference type="NCBI Taxonomy" id="1392251"/>
    <lineage>
        <taxon>Eukaryota</taxon>
        <taxon>Fungi</taxon>
        <taxon>Dikarya</taxon>
        <taxon>Ascomycota</taxon>
        <taxon>Pezizomycotina</taxon>
        <taxon>Dothideomycetes</taxon>
        <taxon>Pleosporomycetidae</taxon>
        <taxon>Pleosporales</taxon>
        <taxon>Massarineae</taxon>
        <taxon>Didymosphaeriaceae</taxon>
        <taxon>Karstenula</taxon>
    </lineage>
</organism>
<dbReference type="AlphaFoldDB" id="A0A9P4PN55"/>
<evidence type="ECO:0000259" key="1">
    <source>
        <dbReference type="Pfam" id="PF13087"/>
    </source>
</evidence>
<keyword evidence="3" id="KW-1185">Reference proteome</keyword>
<protein>
    <recommendedName>
        <fullName evidence="1">DNA2/NAM7 helicase-like C-terminal domain-containing protein</fullName>
    </recommendedName>
</protein>
<dbReference type="InterPro" id="IPR041679">
    <property type="entry name" value="DNA2/NAM7-like_C"/>
</dbReference>
<reference evidence="2" key="1">
    <citation type="journal article" date="2020" name="Stud. Mycol.">
        <title>101 Dothideomycetes genomes: a test case for predicting lifestyles and emergence of pathogens.</title>
        <authorList>
            <person name="Haridas S."/>
            <person name="Albert R."/>
            <person name="Binder M."/>
            <person name="Bloem J."/>
            <person name="Labutti K."/>
            <person name="Salamov A."/>
            <person name="Andreopoulos B."/>
            <person name="Baker S."/>
            <person name="Barry K."/>
            <person name="Bills G."/>
            <person name="Bluhm B."/>
            <person name="Cannon C."/>
            <person name="Castanera R."/>
            <person name="Culley D."/>
            <person name="Daum C."/>
            <person name="Ezra D."/>
            <person name="Gonzalez J."/>
            <person name="Henrissat B."/>
            <person name="Kuo A."/>
            <person name="Liang C."/>
            <person name="Lipzen A."/>
            <person name="Lutzoni F."/>
            <person name="Magnuson J."/>
            <person name="Mondo S."/>
            <person name="Nolan M."/>
            <person name="Ohm R."/>
            <person name="Pangilinan J."/>
            <person name="Park H.-J."/>
            <person name="Ramirez L."/>
            <person name="Alfaro M."/>
            <person name="Sun H."/>
            <person name="Tritt A."/>
            <person name="Yoshinaga Y."/>
            <person name="Zwiers L.-H."/>
            <person name="Turgeon B."/>
            <person name="Goodwin S."/>
            <person name="Spatafora J."/>
            <person name="Crous P."/>
            <person name="Grigoriev I."/>
        </authorList>
    </citation>
    <scope>NUCLEOTIDE SEQUENCE</scope>
    <source>
        <strain evidence="2">CBS 690.94</strain>
    </source>
</reference>
<proteinExistence type="predicted"/>
<evidence type="ECO:0000313" key="3">
    <source>
        <dbReference type="Proteomes" id="UP000799764"/>
    </source>
</evidence>
<comment type="caution">
    <text evidence="2">The sequence shown here is derived from an EMBL/GenBank/DDBJ whole genome shotgun (WGS) entry which is preliminary data.</text>
</comment>
<dbReference type="Proteomes" id="UP000799764">
    <property type="component" value="Unassembled WGS sequence"/>
</dbReference>
<name>A0A9P4PN55_9PLEO</name>
<gene>
    <name evidence="2" type="ORF">P171DRAFT_442210</name>
</gene>
<dbReference type="InterPro" id="IPR027417">
    <property type="entry name" value="P-loop_NTPase"/>
</dbReference>
<dbReference type="Pfam" id="PF13087">
    <property type="entry name" value="AAA_12"/>
    <property type="match status" value="1"/>
</dbReference>
<sequence>MGAAVIEPRVVHPITSLNRHEPAVVAWIAKDIITWNPPEGNRSDILIPTLYAGMVTEIRAQLFDTVQDKREVSDEQLRAIRVMSTAASQGKEGNIVFMCLTVAPGIAVPNQDDKIPVSYLAGTNHFNTMLTRCRIARYIIIPSRAMNATSKSYFGNYSLA</sequence>
<dbReference type="EMBL" id="MU001497">
    <property type="protein sequence ID" value="KAF2447012.1"/>
    <property type="molecule type" value="Genomic_DNA"/>
</dbReference>
<dbReference type="Gene3D" id="3.40.50.300">
    <property type="entry name" value="P-loop containing nucleotide triphosphate hydrolases"/>
    <property type="match status" value="1"/>
</dbReference>
<evidence type="ECO:0000313" key="2">
    <source>
        <dbReference type="EMBL" id="KAF2447012.1"/>
    </source>
</evidence>
<feature type="domain" description="DNA2/NAM7 helicase-like C-terminal" evidence="1">
    <location>
        <begin position="17"/>
        <end position="140"/>
    </location>
</feature>